<feature type="compositionally biased region" description="Basic and acidic residues" evidence="12">
    <location>
        <begin position="785"/>
        <end position="799"/>
    </location>
</feature>
<comment type="similarity">
    <text evidence="1 11">Belongs to the aldehyde dehydrogenase family.</text>
</comment>
<dbReference type="EMBL" id="JAEMGP010000021">
    <property type="protein sequence ID" value="KAG5196637.1"/>
    <property type="molecule type" value="Genomic_DNA"/>
</dbReference>
<dbReference type="Gene3D" id="3.40.605.10">
    <property type="entry name" value="Aldehyde Dehydrogenase, Chain A, domain 1"/>
    <property type="match status" value="1"/>
</dbReference>
<dbReference type="EC" id="1.2.1.5" evidence="8"/>
<dbReference type="FunFam" id="3.40.605.10:FF:000004">
    <property type="entry name" value="Aldehyde dehydrogenase"/>
    <property type="match status" value="1"/>
</dbReference>
<feature type="region of interest" description="Disordered" evidence="12">
    <location>
        <begin position="730"/>
        <end position="799"/>
    </location>
</feature>
<dbReference type="PROSITE" id="PS01264">
    <property type="entry name" value="TBOX_2"/>
    <property type="match status" value="1"/>
</dbReference>
<evidence type="ECO:0000256" key="4">
    <source>
        <dbReference type="ARBA" id="ARBA00023027"/>
    </source>
</evidence>
<dbReference type="FunFam" id="3.40.309.10:FF:000003">
    <property type="entry name" value="Aldehyde dehydrogenase"/>
    <property type="match status" value="1"/>
</dbReference>
<feature type="region of interest" description="Disordered" evidence="12">
    <location>
        <begin position="1"/>
        <end position="23"/>
    </location>
</feature>
<comment type="caution">
    <text evidence="9">Lacks conserved residue(s) required for the propagation of feature annotation.</text>
</comment>
<dbReference type="FunFam" id="2.60.40.820:FF:000006">
    <property type="entry name" value="T-box transcription factor"/>
    <property type="match status" value="1"/>
</dbReference>
<dbReference type="InterPro" id="IPR015590">
    <property type="entry name" value="Aldehyde_DH_dom"/>
</dbReference>
<evidence type="ECO:0000256" key="2">
    <source>
        <dbReference type="ARBA" id="ARBA00023002"/>
    </source>
</evidence>
<evidence type="ECO:0000256" key="3">
    <source>
        <dbReference type="ARBA" id="ARBA00023015"/>
    </source>
</evidence>
<comment type="subcellular location">
    <subcellularLocation>
        <location evidence="9">Nucleus</location>
    </subcellularLocation>
</comment>
<dbReference type="GO" id="GO:0006081">
    <property type="term" value="P:aldehyde metabolic process"/>
    <property type="evidence" value="ECO:0007669"/>
    <property type="project" value="InterPro"/>
</dbReference>
<evidence type="ECO:0000256" key="1">
    <source>
        <dbReference type="ARBA" id="ARBA00009986"/>
    </source>
</evidence>
<evidence type="ECO:0000313" key="14">
    <source>
        <dbReference type="EMBL" id="KAG5196637.1"/>
    </source>
</evidence>
<dbReference type="GO" id="GO:0045893">
    <property type="term" value="P:positive regulation of DNA-templated transcription"/>
    <property type="evidence" value="ECO:0007669"/>
    <property type="project" value="InterPro"/>
</dbReference>
<proteinExistence type="inferred from homology"/>
<keyword evidence="5 9" id="KW-0238">DNA-binding</keyword>
<name>A0A835ZL27_SHEEP</name>
<dbReference type="SMART" id="SM00425">
    <property type="entry name" value="TBOX"/>
    <property type="match status" value="1"/>
</dbReference>
<dbReference type="GO" id="GO:0003677">
    <property type="term" value="F:DNA binding"/>
    <property type="evidence" value="ECO:0007669"/>
    <property type="project" value="UniProtKB-UniRule"/>
</dbReference>
<dbReference type="AlphaFoldDB" id="A0A835ZL27"/>
<dbReference type="GO" id="GO:0005634">
    <property type="term" value="C:nucleus"/>
    <property type="evidence" value="ECO:0007669"/>
    <property type="project" value="UniProtKB-SubCell"/>
</dbReference>
<dbReference type="GO" id="GO:0004029">
    <property type="term" value="F:aldehyde dehydrogenase (NAD+) activity"/>
    <property type="evidence" value="ECO:0007669"/>
    <property type="project" value="TreeGrafter"/>
</dbReference>
<dbReference type="PANTHER" id="PTHR43570:SF2">
    <property type="entry name" value="ALDEHYDE DEHYDROGENASE FAMILY 3 MEMBER B1"/>
    <property type="match status" value="1"/>
</dbReference>
<dbReference type="InterPro" id="IPR046360">
    <property type="entry name" value="T-box_DNA-bd"/>
</dbReference>
<dbReference type="GO" id="GO:0009653">
    <property type="term" value="P:anatomical structure morphogenesis"/>
    <property type="evidence" value="ECO:0007669"/>
    <property type="project" value="UniProtKB-ARBA"/>
</dbReference>
<dbReference type="InterPro" id="IPR016162">
    <property type="entry name" value="Ald_DH_N"/>
</dbReference>
<keyword evidence="4" id="KW-0520">NAD</keyword>
<dbReference type="Gene3D" id="2.60.40.820">
    <property type="entry name" value="Transcription factor, T-box"/>
    <property type="match status" value="1"/>
</dbReference>
<evidence type="ECO:0000256" key="6">
    <source>
        <dbReference type="ARBA" id="ARBA00023163"/>
    </source>
</evidence>
<dbReference type="InterPro" id="IPR016161">
    <property type="entry name" value="Ald_DH/histidinol_DH"/>
</dbReference>
<dbReference type="GO" id="GO:0004028">
    <property type="term" value="F:3-chloroallyl aldehyde dehydrogenase activity"/>
    <property type="evidence" value="ECO:0007669"/>
    <property type="project" value="TreeGrafter"/>
</dbReference>
<dbReference type="InterPro" id="IPR012394">
    <property type="entry name" value="Aldehyde_DH_NAD(P)"/>
</dbReference>
<keyword evidence="6" id="KW-0804">Transcription</keyword>
<keyword evidence="7 9" id="KW-0539">Nucleus</keyword>
<dbReference type="PANTHER" id="PTHR43570">
    <property type="entry name" value="ALDEHYDE DEHYDROGENASE"/>
    <property type="match status" value="1"/>
</dbReference>
<dbReference type="PROSITE" id="PS00687">
    <property type="entry name" value="ALDEHYDE_DEHYDR_GLU"/>
    <property type="match status" value="1"/>
</dbReference>
<dbReference type="InterPro" id="IPR016163">
    <property type="entry name" value="Ald_DH_C"/>
</dbReference>
<protein>
    <recommendedName>
        <fullName evidence="8">aldehyde dehydrogenase [NAD(P)(+)]</fullName>
        <ecNumber evidence="8">1.2.1.5</ecNumber>
    </recommendedName>
</protein>
<dbReference type="CDD" id="cd07132">
    <property type="entry name" value="ALDH_F3AB"/>
    <property type="match status" value="1"/>
</dbReference>
<evidence type="ECO:0000256" key="11">
    <source>
        <dbReference type="RuleBase" id="RU003345"/>
    </source>
</evidence>
<comment type="caution">
    <text evidence="14">The sequence shown here is derived from an EMBL/GenBank/DDBJ whole genome shotgun (WGS) entry which is preliminary data.</text>
</comment>
<dbReference type="Proteomes" id="UP000664991">
    <property type="component" value="Chromosome 21"/>
</dbReference>
<dbReference type="PRINTS" id="PR00937">
    <property type="entry name" value="TBOX"/>
</dbReference>
<dbReference type="GO" id="GO:0005737">
    <property type="term" value="C:cytoplasm"/>
    <property type="evidence" value="ECO:0007669"/>
    <property type="project" value="TreeGrafter"/>
</dbReference>
<dbReference type="PROSITE" id="PS50252">
    <property type="entry name" value="TBOX_3"/>
    <property type="match status" value="1"/>
</dbReference>
<feature type="region of interest" description="Disordered" evidence="12">
    <location>
        <begin position="501"/>
        <end position="539"/>
    </location>
</feature>
<dbReference type="InterPro" id="IPR036960">
    <property type="entry name" value="T-box_sf"/>
</dbReference>
<evidence type="ECO:0000256" key="10">
    <source>
        <dbReference type="PROSITE-ProRule" id="PRU10007"/>
    </source>
</evidence>
<evidence type="ECO:0000256" key="8">
    <source>
        <dbReference type="ARBA" id="ARBA00038982"/>
    </source>
</evidence>
<sequence length="799" mass="88750">MSGIKRPGLAKDPGSESTPGMDPFADTLQRLREAFISGRTRPAEFRATQLKGLSCFLRENKQLLQEALAQDLHKAAFHSDISELIICQNEVDLALRNLCTWMKDEPVAKNLITQLDSTFIRREPFGLVLILSPWNYPLNLSLVPLVGALAAGNCVVLKPSEISKNTGKVLAKVLPRYLDQSCFAVVLGGPEETGQLLEHEFDYIFFTGTPRVGKIVMAAAAKHLTPVTLELGGKNPCYVDDNCDPQTVANRVAFFRCFNAGQTCVAPDYVLCSPEMQARLVPALQNAITRFYGDDPQSSPNLGRIISQKHFQRLRGLLSCGRVVIGGQSDESDLYIAPTVLVDVQETDPVMQEEIFGPILPIVNVRSLGQAIDFINRREKPLALYAFSNNSQVMNQMLDRTSSGNFVGNEGFTYMSLTSLPFGGVGKSGMGRYHGKFSFDTFSHHRACLLSHSGLEVLKNIRYPPYSDYTQKLFTWAMGSHLCTLLLGVFAPSETYTLPMTSSSWEPQPDSMLPSGPSTGSTGAPAVAEPTVQGPKNPHVSSVTVQLEMKALWEEFNQLGTEMIVTKAGRRMFPTFQVKILGMDSLADYALLMDFVPLDDKRYRYAFHSSAWLVAGKADPATPGRVHFHPDSPAKGAQWMRQIVSFDKLKLTNNLLDENGHIILNSMHRYQPRFHVVFVDPRKDSERYAQENFKSFIFAETQFTAVTAYQNHRITQLKIASNPFAKGFRESDPDSWPISPRPLLSVPTRSRSSLGPHLLKGSTEREKGQPPGPQTPWDWSPLSRQEGRGQGHGPPRKEL</sequence>
<dbReference type="GO" id="GO:0003700">
    <property type="term" value="F:DNA-binding transcription factor activity"/>
    <property type="evidence" value="ECO:0007669"/>
    <property type="project" value="InterPro"/>
</dbReference>
<evidence type="ECO:0000256" key="9">
    <source>
        <dbReference type="PROSITE-ProRule" id="PRU00201"/>
    </source>
</evidence>
<keyword evidence="2 11" id="KW-0560">Oxidoreductase</keyword>
<dbReference type="InterPro" id="IPR029510">
    <property type="entry name" value="Ald_DH_CS_GLU"/>
</dbReference>
<dbReference type="Pfam" id="PF00907">
    <property type="entry name" value="T-box"/>
    <property type="match status" value="1"/>
</dbReference>
<dbReference type="SUPFAM" id="SSF53720">
    <property type="entry name" value="ALDH-like"/>
    <property type="match status" value="1"/>
</dbReference>
<evidence type="ECO:0000259" key="13">
    <source>
        <dbReference type="PROSITE" id="PS50252"/>
    </source>
</evidence>
<accession>A0A835ZL27</accession>
<reference evidence="14 15" key="1">
    <citation type="submission" date="2020-12" db="EMBL/GenBank/DDBJ databases">
        <title>De novo assembly of Tibetan sheep genome.</title>
        <authorList>
            <person name="Li X."/>
        </authorList>
    </citation>
    <scope>NUCLEOTIDE SEQUENCE [LARGE SCALE GENOMIC DNA]</scope>
    <source>
        <tissue evidence="14">Heart</tissue>
    </source>
</reference>
<dbReference type="SUPFAM" id="SSF49417">
    <property type="entry name" value="p53-like transcription factors"/>
    <property type="match status" value="1"/>
</dbReference>
<organism evidence="14 15">
    <name type="scientific">Ovis aries</name>
    <name type="common">Sheep</name>
    <dbReference type="NCBI Taxonomy" id="9940"/>
    <lineage>
        <taxon>Eukaryota</taxon>
        <taxon>Metazoa</taxon>
        <taxon>Chordata</taxon>
        <taxon>Craniata</taxon>
        <taxon>Vertebrata</taxon>
        <taxon>Euteleostomi</taxon>
        <taxon>Mammalia</taxon>
        <taxon>Eutheria</taxon>
        <taxon>Laurasiatheria</taxon>
        <taxon>Artiodactyla</taxon>
        <taxon>Ruminantia</taxon>
        <taxon>Pecora</taxon>
        <taxon>Bovidae</taxon>
        <taxon>Caprinae</taxon>
        <taxon>Ovis</taxon>
    </lineage>
</organism>
<dbReference type="Gene3D" id="3.40.309.10">
    <property type="entry name" value="Aldehyde Dehydrogenase, Chain A, domain 2"/>
    <property type="match status" value="1"/>
</dbReference>
<dbReference type="InterPro" id="IPR008967">
    <property type="entry name" value="p53-like_TF_DNA-bd_sf"/>
</dbReference>
<feature type="domain" description="T-box" evidence="13">
    <location>
        <begin position="547"/>
        <end position="730"/>
    </location>
</feature>
<dbReference type="Pfam" id="PF00171">
    <property type="entry name" value="Aldedh"/>
    <property type="match status" value="1"/>
</dbReference>
<evidence type="ECO:0000256" key="12">
    <source>
        <dbReference type="SAM" id="MobiDB-lite"/>
    </source>
</evidence>
<evidence type="ECO:0000313" key="15">
    <source>
        <dbReference type="Proteomes" id="UP000664991"/>
    </source>
</evidence>
<gene>
    <name evidence="14" type="ORF">JEQ12_011323</name>
</gene>
<evidence type="ECO:0000256" key="5">
    <source>
        <dbReference type="ARBA" id="ARBA00023125"/>
    </source>
</evidence>
<dbReference type="CDD" id="cd20187">
    <property type="entry name" value="T-box_TBX1_10-like"/>
    <property type="match status" value="1"/>
</dbReference>
<feature type="active site" evidence="10">
    <location>
        <position position="230"/>
    </location>
</feature>
<keyword evidence="3" id="KW-0805">Transcription regulation</keyword>
<evidence type="ECO:0000256" key="7">
    <source>
        <dbReference type="ARBA" id="ARBA00023242"/>
    </source>
</evidence>
<dbReference type="InterPro" id="IPR018186">
    <property type="entry name" value="TF_T-box_CS"/>
</dbReference>
<dbReference type="PROSITE" id="PS01283">
    <property type="entry name" value="TBOX_1"/>
    <property type="match status" value="1"/>
</dbReference>